<dbReference type="Gene3D" id="3.40.30.10">
    <property type="entry name" value="Glutaredoxin"/>
    <property type="match status" value="1"/>
</dbReference>
<sequence length="113" mass="13021">MDSVFKGVRFMFYSWNKQEFDDTSEGTKVCTYYKVDSVPVVLVIDLITRQKMRSWSGMIHPDRLLEIQRFFVVCFGSQTVGFERKDVAFALSAAYLERSSLILGIVLSFRSIA</sequence>
<comment type="caution">
    <text evidence="1">The sequence shown here is derived from an EMBL/GenBank/DDBJ whole genome shotgun (WGS) entry which is preliminary data.</text>
</comment>
<evidence type="ECO:0000313" key="2">
    <source>
        <dbReference type="Proteomes" id="UP001279734"/>
    </source>
</evidence>
<name>A0AAD3T5K5_NEPGR</name>
<reference evidence="1" key="1">
    <citation type="submission" date="2023-05" db="EMBL/GenBank/DDBJ databases">
        <title>Nepenthes gracilis genome sequencing.</title>
        <authorList>
            <person name="Fukushima K."/>
        </authorList>
    </citation>
    <scope>NUCLEOTIDE SEQUENCE</scope>
    <source>
        <strain evidence="1">SING2019-196</strain>
    </source>
</reference>
<protein>
    <submittedName>
        <fullName evidence="1">Uncharacterized protein</fullName>
    </submittedName>
</protein>
<accession>A0AAD3T5K5</accession>
<dbReference type="Proteomes" id="UP001279734">
    <property type="component" value="Unassembled WGS sequence"/>
</dbReference>
<dbReference type="AlphaFoldDB" id="A0AAD3T5K5"/>
<dbReference type="EMBL" id="BSYO01000027">
    <property type="protein sequence ID" value="GMH23943.1"/>
    <property type="molecule type" value="Genomic_DNA"/>
</dbReference>
<evidence type="ECO:0000313" key="1">
    <source>
        <dbReference type="EMBL" id="GMH23943.1"/>
    </source>
</evidence>
<proteinExistence type="predicted"/>
<dbReference type="InterPro" id="IPR036249">
    <property type="entry name" value="Thioredoxin-like_sf"/>
</dbReference>
<gene>
    <name evidence="1" type="ORF">Nepgr_025786</name>
</gene>
<keyword evidence="2" id="KW-1185">Reference proteome</keyword>
<dbReference type="SUPFAM" id="SSF52833">
    <property type="entry name" value="Thioredoxin-like"/>
    <property type="match status" value="1"/>
</dbReference>
<organism evidence="1 2">
    <name type="scientific">Nepenthes gracilis</name>
    <name type="common">Slender pitcher plant</name>
    <dbReference type="NCBI Taxonomy" id="150966"/>
    <lineage>
        <taxon>Eukaryota</taxon>
        <taxon>Viridiplantae</taxon>
        <taxon>Streptophyta</taxon>
        <taxon>Embryophyta</taxon>
        <taxon>Tracheophyta</taxon>
        <taxon>Spermatophyta</taxon>
        <taxon>Magnoliopsida</taxon>
        <taxon>eudicotyledons</taxon>
        <taxon>Gunneridae</taxon>
        <taxon>Pentapetalae</taxon>
        <taxon>Caryophyllales</taxon>
        <taxon>Nepenthaceae</taxon>
        <taxon>Nepenthes</taxon>
    </lineage>
</organism>